<dbReference type="GO" id="GO:0006310">
    <property type="term" value="P:DNA recombination"/>
    <property type="evidence" value="ECO:0007669"/>
    <property type="project" value="UniProtKB-KW"/>
</dbReference>
<evidence type="ECO:0000256" key="7">
    <source>
        <dbReference type="ARBA" id="ARBA00023172"/>
    </source>
</evidence>
<evidence type="ECO:0000313" key="12">
    <source>
        <dbReference type="EMBL" id="MCB8883997.1"/>
    </source>
</evidence>
<dbReference type="InterPro" id="IPR010998">
    <property type="entry name" value="Integrase_recombinase_N"/>
</dbReference>
<evidence type="ECO:0000259" key="11">
    <source>
        <dbReference type="PROSITE" id="PS51900"/>
    </source>
</evidence>
<dbReference type="Gene3D" id="1.10.443.10">
    <property type="entry name" value="Intergrase catalytic core"/>
    <property type="match status" value="1"/>
</dbReference>
<dbReference type="GO" id="GO:0005737">
    <property type="term" value="C:cytoplasm"/>
    <property type="evidence" value="ECO:0007669"/>
    <property type="project" value="UniProtKB-SubCell"/>
</dbReference>
<evidence type="ECO:0000256" key="5">
    <source>
        <dbReference type="ARBA" id="ARBA00022908"/>
    </source>
</evidence>
<organism evidence="12 13">
    <name type="scientific">Acidisoma cellulosilyticum</name>
    <dbReference type="NCBI Taxonomy" id="2802395"/>
    <lineage>
        <taxon>Bacteria</taxon>
        <taxon>Pseudomonadati</taxon>
        <taxon>Pseudomonadota</taxon>
        <taxon>Alphaproteobacteria</taxon>
        <taxon>Acetobacterales</taxon>
        <taxon>Acidocellaceae</taxon>
        <taxon>Acidisoma</taxon>
    </lineage>
</organism>
<evidence type="ECO:0000256" key="6">
    <source>
        <dbReference type="ARBA" id="ARBA00023125"/>
    </source>
</evidence>
<dbReference type="GO" id="GO:0003677">
    <property type="term" value="F:DNA binding"/>
    <property type="evidence" value="ECO:0007669"/>
    <property type="project" value="UniProtKB-UniRule"/>
</dbReference>
<reference evidence="12 13" key="1">
    <citation type="journal article" date="2021" name="Microorganisms">
        <title>Acidisoma silvae sp. nov. and Acidisomacellulosilytica sp. nov., Two Acidophilic Bacteria Isolated from Decaying Wood, Hydrolyzing Cellulose and Producing Poly-3-hydroxybutyrate.</title>
        <authorList>
            <person name="Mieszkin S."/>
            <person name="Pouder E."/>
            <person name="Uroz S."/>
            <person name="Simon-Colin C."/>
            <person name="Alain K."/>
        </authorList>
    </citation>
    <scope>NUCLEOTIDE SEQUENCE [LARGE SCALE GENOMIC DNA]</scope>
    <source>
        <strain evidence="12 13">HW T5.17</strain>
    </source>
</reference>
<keyword evidence="13" id="KW-1185">Reference proteome</keyword>
<evidence type="ECO:0000256" key="1">
    <source>
        <dbReference type="ARBA" id="ARBA00004496"/>
    </source>
</evidence>
<dbReference type="PANTHER" id="PTHR30349:SF77">
    <property type="entry name" value="TYROSINE RECOMBINASE XERC"/>
    <property type="match status" value="1"/>
</dbReference>
<dbReference type="InterPro" id="IPR013762">
    <property type="entry name" value="Integrase-like_cat_sf"/>
</dbReference>
<evidence type="ECO:0000256" key="9">
    <source>
        <dbReference type="PROSITE-ProRule" id="PRU01248"/>
    </source>
</evidence>
<comment type="subcellular location">
    <subcellularLocation>
        <location evidence="1">Cytoplasm</location>
    </subcellularLocation>
</comment>
<dbReference type="EMBL" id="JAESVA010000020">
    <property type="protein sequence ID" value="MCB8883997.1"/>
    <property type="molecule type" value="Genomic_DNA"/>
</dbReference>
<evidence type="ECO:0000256" key="3">
    <source>
        <dbReference type="ARBA" id="ARBA00022618"/>
    </source>
</evidence>
<evidence type="ECO:0000256" key="4">
    <source>
        <dbReference type="ARBA" id="ARBA00022829"/>
    </source>
</evidence>
<feature type="domain" description="Tyr recombinase" evidence="10">
    <location>
        <begin position="122"/>
        <end position="295"/>
    </location>
</feature>
<dbReference type="AlphaFoldDB" id="A0A964E702"/>
<dbReference type="PROSITE" id="PS51900">
    <property type="entry name" value="CB"/>
    <property type="match status" value="1"/>
</dbReference>
<keyword evidence="5" id="KW-0229">DNA integration</keyword>
<keyword evidence="2" id="KW-0963">Cytoplasm</keyword>
<dbReference type="Gene3D" id="1.10.150.130">
    <property type="match status" value="1"/>
</dbReference>
<keyword evidence="6 9" id="KW-0238">DNA-binding</keyword>
<feature type="domain" description="Core-binding (CB)" evidence="11">
    <location>
        <begin position="26"/>
        <end position="100"/>
    </location>
</feature>
<dbReference type="SUPFAM" id="SSF56349">
    <property type="entry name" value="DNA breaking-rejoining enzymes"/>
    <property type="match status" value="1"/>
</dbReference>
<dbReference type="RefSeq" id="WP_227310738.1">
    <property type="nucleotide sequence ID" value="NZ_JAESVA010000020.1"/>
</dbReference>
<dbReference type="Pfam" id="PF02899">
    <property type="entry name" value="Phage_int_SAM_1"/>
    <property type="match status" value="1"/>
</dbReference>
<keyword evidence="4" id="KW-0159">Chromosome partition</keyword>
<dbReference type="InterPro" id="IPR050090">
    <property type="entry name" value="Tyrosine_recombinase_XerCD"/>
</dbReference>
<dbReference type="GO" id="GO:0007059">
    <property type="term" value="P:chromosome segregation"/>
    <property type="evidence" value="ECO:0007669"/>
    <property type="project" value="UniProtKB-KW"/>
</dbReference>
<dbReference type="InterPro" id="IPR044068">
    <property type="entry name" value="CB"/>
</dbReference>
<dbReference type="GO" id="GO:0015074">
    <property type="term" value="P:DNA integration"/>
    <property type="evidence" value="ECO:0007669"/>
    <property type="project" value="UniProtKB-KW"/>
</dbReference>
<dbReference type="Pfam" id="PF00589">
    <property type="entry name" value="Phage_integrase"/>
    <property type="match status" value="1"/>
</dbReference>
<proteinExistence type="predicted"/>
<accession>A0A964E702</accession>
<dbReference type="InterPro" id="IPR011010">
    <property type="entry name" value="DNA_brk_join_enz"/>
</dbReference>
<dbReference type="PANTHER" id="PTHR30349">
    <property type="entry name" value="PHAGE INTEGRASE-RELATED"/>
    <property type="match status" value="1"/>
</dbReference>
<sequence length="297" mass="32093">MAKRGVAILPPEPAQGATAVAPQEVSSDDQLISLWLHGRSASTRRAYEADVMAFRDYVQTPLRKVALGDVQAFQDSLADLSTASQARKLSAVKSLLTFGQRTGYLVLNVGAPVRLPKIKQTLAERILDEDSVLHMLALERNPRNKALLRLLYLGGLRISEACGLKVRDLQVSRDSGQITVFGKGGKTRVVLLKPSIWADLAMMRGNDPEAAVFRSREGGGHLNPSQVHRIVKKAAARAGLSEAVSAHWLRHAHVSHALDRGAPAHLVQATVGHASLTTTSRYAHARPTDSSSKYLAG</sequence>
<dbReference type="InterPro" id="IPR002104">
    <property type="entry name" value="Integrase_catalytic"/>
</dbReference>
<evidence type="ECO:0000313" key="13">
    <source>
        <dbReference type="Proteomes" id="UP000721844"/>
    </source>
</evidence>
<evidence type="ECO:0000256" key="2">
    <source>
        <dbReference type="ARBA" id="ARBA00022490"/>
    </source>
</evidence>
<keyword evidence="3" id="KW-0132">Cell division</keyword>
<comment type="caution">
    <text evidence="12">The sequence shown here is derived from an EMBL/GenBank/DDBJ whole genome shotgun (WGS) entry which is preliminary data.</text>
</comment>
<keyword evidence="7" id="KW-0233">DNA recombination</keyword>
<name>A0A964E702_9PROT</name>
<dbReference type="PROSITE" id="PS51898">
    <property type="entry name" value="TYR_RECOMBINASE"/>
    <property type="match status" value="1"/>
</dbReference>
<dbReference type="Proteomes" id="UP000721844">
    <property type="component" value="Unassembled WGS sequence"/>
</dbReference>
<protein>
    <submittedName>
        <fullName evidence="12">Tyrosine-type recombinase/integrase</fullName>
    </submittedName>
</protein>
<dbReference type="GO" id="GO:0051301">
    <property type="term" value="P:cell division"/>
    <property type="evidence" value="ECO:0007669"/>
    <property type="project" value="UniProtKB-KW"/>
</dbReference>
<gene>
    <name evidence="12" type="ORF">ACELLULO517_27415</name>
</gene>
<evidence type="ECO:0000259" key="10">
    <source>
        <dbReference type="PROSITE" id="PS51898"/>
    </source>
</evidence>
<evidence type="ECO:0000256" key="8">
    <source>
        <dbReference type="ARBA" id="ARBA00023306"/>
    </source>
</evidence>
<keyword evidence="8" id="KW-0131">Cell cycle</keyword>
<dbReference type="InterPro" id="IPR004107">
    <property type="entry name" value="Integrase_SAM-like_N"/>
</dbReference>